<dbReference type="AlphaFoldDB" id="A0A2A6ZZM1"/>
<name>A0A2A6ZZM1_9FIRM</name>
<evidence type="ECO:0000313" key="5">
    <source>
        <dbReference type="Proteomes" id="UP000221015"/>
    </source>
</evidence>
<proteinExistence type="predicted"/>
<reference evidence="4 5" key="1">
    <citation type="journal article" date="2017" name="Front. Microbiol.">
        <title>New Insights into the Diversity of the Genus Faecalibacterium.</title>
        <authorList>
            <person name="Benevides L."/>
            <person name="Burman S."/>
            <person name="Martin R."/>
            <person name="Robert V."/>
            <person name="Thomas M."/>
            <person name="Miquel S."/>
            <person name="Chain F."/>
            <person name="Sokol H."/>
            <person name="Bermudez-Humaran L.G."/>
            <person name="Morrison M."/>
            <person name="Langella P."/>
            <person name="Azevedo V.A."/>
            <person name="Chatel J.M."/>
            <person name="Soares S."/>
        </authorList>
    </citation>
    <scope>NUCLEOTIDE SEQUENCE [LARGE SCALE GENOMIC DNA]</scope>
    <source>
        <strain evidence="3 5">CNCM I 4542</strain>
        <strain evidence="2 4">CNCM I 4546</strain>
    </source>
</reference>
<reference evidence="1 6" key="3">
    <citation type="journal article" date="2019" name="Nat. Med.">
        <title>A library of human gut bacterial isolates paired with longitudinal multiomics data enables mechanistic microbiome research.</title>
        <authorList>
            <person name="Poyet M."/>
            <person name="Groussin M."/>
            <person name="Gibbons S.M."/>
            <person name="Avila-Pacheco J."/>
            <person name="Jiang X."/>
            <person name="Kearney S.M."/>
            <person name="Perrotta A.R."/>
            <person name="Berdy B."/>
            <person name="Zhao S."/>
            <person name="Lieberman T.D."/>
            <person name="Swanson P.K."/>
            <person name="Smith M."/>
            <person name="Roesemann S."/>
            <person name="Alexander J.E."/>
            <person name="Rich S.A."/>
            <person name="Livny J."/>
            <person name="Vlamakis H."/>
            <person name="Clish C."/>
            <person name="Bullock K."/>
            <person name="Deik A."/>
            <person name="Scott J."/>
            <person name="Pierce K.A."/>
            <person name="Xavier R.J."/>
            <person name="Alm E.J."/>
        </authorList>
    </citation>
    <scope>NUCLEOTIDE SEQUENCE [LARGE SCALE GENOMIC DNA]</scope>
    <source>
        <strain evidence="1 6">BIOML-B1</strain>
    </source>
</reference>
<evidence type="ECO:0000313" key="4">
    <source>
        <dbReference type="Proteomes" id="UP000219901"/>
    </source>
</evidence>
<accession>A0A2A6ZZM1</accession>
<dbReference type="Pfam" id="PF20188">
    <property type="entry name" value="DUF6551"/>
    <property type="match status" value="1"/>
</dbReference>
<evidence type="ECO:0000313" key="1">
    <source>
        <dbReference type="EMBL" id="MSC51316.1"/>
    </source>
</evidence>
<dbReference type="EMBL" id="NMTV01000053">
    <property type="protein sequence ID" value="PDX72326.1"/>
    <property type="molecule type" value="Genomic_DNA"/>
</dbReference>
<evidence type="ECO:0008006" key="7">
    <source>
        <dbReference type="Google" id="ProtNLM"/>
    </source>
</evidence>
<dbReference type="Proteomes" id="UP000462091">
    <property type="component" value="Unassembled WGS sequence"/>
</dbReference>
<gene>
    <name evidence="3" type="ORF">CGS50_006210</name>
    <name evidence="2" type="ORF">CGS55_09470</name>
    <name evidence="1" type="ORF">GKE10_05220</name>
</gene>
<dbReference type="EMBL" id="WKQM01000007">
    <property type="protein sequence ID" value="MSC51316.1"/>
    <property type="molecule type" value="Genomic_DNA"/>
</dbReference>
<sequence length="268" mass="30274">MPEITDEAIIEALFAQRPYEEKVINSAFLEIPAEYQRKLNIPNVEKMSAEFTELIANPPKVSYRDGHYFVFDGQHTIVTRRAMNGGQDLPIICKVYEGLTEEEEAMLFSRQTGVSTPLTAGAELRAALVGKDPESLAFVKATESTGLQIGLDSYRAPWKIICIRTAFKEYKAYGADLYKEALTMLAKGWEGDPDSLRSGILQGMVRFVALYQGEYDPERLVKRLHTVHPMTLVNDEKSLSGTVSYKYMMLILRTYNGASRRFNLPIKQ</sequence>
<dbReference type="EMBL" id="NMTS02000030">
    <property type="protein sequence ID" value="PLK29805.1"/>
    <property type="molecule type" value="Genomic_DNA"/>
</dbReference>
<evidence type="ECO:0000313" key="6">
    <source>
        <dbReference type="Proteomes" id="UP000462091"/>
    </source>
</evidence>
<reference evidence="2" key="2">
    <citation type="submission" date="2017-07" db="EMBL/GenBank/DDBJ databases">
        <authorList>
            <person name="Sun Z.S."/>
            <person name="Albrecht U."/>
            <person name="Echele G."/>
            <person name="Lee C.C."/>
        </authorList>
    </citation>
    <scope>NUCLEOTIDE SEQUENCE</scope>
    <source>
        <strain evidence="3">CNCM I 4542</strain>
        <strain evidence="2">CNCM I 4546</strain>
    </source>
</reference>
<protein>
    <recommendedName>
        <fullName evidence="7">Type II toxin-antitoxin system PemK/MazF family toxin</fullName>
    </recommendedName>
</protein>
<comment type="caution">
    <text evidence="2">The sequence shown here is derived from an EMBL/GenBank/DDBJ whole genome shotgun (WGS) entry which is preliminary data.</text>
</comment>
<dbReference type="Proteomes" id="UP000221015">
    <property type="component" value="Unassembled WGS sequence"/>
</dbReference>
<dbReference type="InterPro" id="IPR046681">
    <property type="entry name" value="DUF6551"/>
</dbReference>
<dbReference type="Proteomes" id="UP000219901">
    <property type="component" value="Unassembled WGS sequence"/>
</dbReference>
<organism evidence="2 4">
    <name type="scientific">Faecalibacterium prausnitzii</name>
    <dbReference type="NCBI Taxonomy" id="853"/>
    <lineage>
        <taxon>Bacteria</taxon>
        <taxon>Bacillati</taxon>
        <taxon>Bacillota</taxon>
        <taxon>Clostridia</taxon>
        <taxon>Eubacteriales</taxon>
        <taxon>Oscillospiraceae</taxon>
        <taxon>Faecalibacterium</taxon>
    </lineage>
</organism>
<evidence type="ECO:0000313" key="2">
    <source>
        <dbReference type="EMBL" id="PDX72326.1"/>
    </source>
</evidence>
<evidence type="ECO:0000313" key="3">
    <source>
        <dbReference type="EMBL" id="PLK29805.1"/>
    </source>
</evidence>
<dbReference type="OrthoDB" id="9771335at2"/>